<dbReference type="SUPFAM" id="SSF56925">
    <property type="entry name" value="OMPA-like"/>
    <property type="match status" value="1"/>
</dbReference>
<dbReference type="Proteomes" id="UP000231267">
    <property type="component" value="Unassembled WGS sequence"/>
</dbReference>
<organism evidence="1 2">
    <name type="scientific">Candidatus Taenaricola geysiri</name>
    <dbReference type="NCBI Taxonomy" id="1974752"/>
    <lineage>
        <taxon>Bacteria</taxon>
        <taxon>Pseudomonadati</taxon>
        <taxon>Candidatus Omnitrophota</taxon>
        <taxon>Candidatus Taenaricola</taxon>
    </lineage>
</organism>
<evidence type="ECO:0008006" key="3">
    <source>
        <dbReference type="Google" id="ProtNLM"/>
    </source>
</evidence>
<protein>
    <recommendedName>
        <fullName evidence="3">Outer membrane protein beta-barrel domain-containing protein</fullName>
    </recommendedName>
</protein>
<reference evidence="1 2" key="1">
    <citation type="submission" date="2017-09" db="EMBL/GenBank/DDBJ databases">
        <title>Depth-based differentiation of microbial function through sediment-hosted aquifers and enrichment of novel symbionts in the deep terrestrial subsurface.</title>
        <authorList>
            <person name="Probst A.J."/>
            <person name="Ladd B."/>
            <person name="Jarett J.K."/>
            <person name="Geller-Mcgrath D.E."/>
            <person name="Sieber C.M."/>
            <person name="Emerson J.B."/>
            <person name="Anantharaman K."/>
            <person name="Thomas B.C."/>
            <person name="Malmstrom R."/>
            <person name="Stieglmeier M."/>
            <person name="Klingl A."/>
            <person name="Woyke T."/>
            <person name="Ryan C.M."/>
            <person name="Banfield J.F."/>
        </authorList>
    </citation>
    <scope>NUCLEOTIDE SEQUENCE [LARGE SCALE GENOMIC DNA]</scope>
    <source>
        <strain evidence="1">CG12_big_fil_rev_8_21_14_0_65_43_15</strain>
    </source>
</reference>
<evidence type="ECO:0000313" key="1">
    <source>
        <dbReference type="EMBL" id="PIW66148.1"/>
    </source>
</evidence>
<dbReference type="InterPro" id="IPR011250">
    <property type="entry name" value="OMP/PagP_B-barrel"/>
</dbReference>
<proteinExistence type="predicted"/>
<gene>
    <name evidence="1" type="ORF">COW11_04600</name>
</gene>
<evidence type="ECO:0000313" key="2">
    <source>
        <dbReference type="Proteomes" id="UP000231267"/>
    </source>
</evidence>
<dbReference type="EMBL" id="PFGP01000107">
    <property type="protein sequence ID" value="PIW66148.1"/>
    <property type="molecule type" value="Genomic_DNA"/>
</dbReference>
<sequence length="230" mass="25767">MRKIFCLVILFYAILYFPVILEAAPCYGTRFPQEGKLGIGAEAHVIENRHLKKDFGKVSSQQYFYTMSYGVFDWLSLDGKIGIGDVTHRPSSGGKTNYSSSFAGGYGFRVKPYKNDQQKIEAVFGFQHISVHPYSKQVNSATNTVILDDWQISGLVSKAIGGFTPYAGARLTRLDLIHRINGLGRERKESDVDICPVIGADFSITEKDYLNAELRFIEETSFNVGLTHNF</sequence>
<name>A0A2J0LE59_9BACT</name>
<dbReference type="AlphaFoldDB" id="A0A2J0LE59"/>
<accession>A0A2J0LE59</accession>
<comment type="caution">
    <text evidence="1">The sequence shown here is derived from an EMBL/GenBank/DDBJ whole genome shotgun (WGS) entry which is preliminary data.</text>
</comment>